<evidence type="ECO:0000256" key="1">
    <source>
        <dbReference type="ARBA" id="ARBA00000012"/>
    </source>
</evidence>
<dbReference type="PANTHER" id="PTHR20941">
    <property type="entry name" value="FOLATE SYNTHESIS PROTEINS"/>
    <property type="match status" value="1"/>
</dbReference>
<comment type="catalytic activity">
    <reaction evidence="1">
        <text>(7,8-dihydropterin-6-yl)methyl diphosphate + 4-aminobenzoate = 7,8-dihydropteroate + diphosphate</text>
        <dbReference type="Rhea" id="RHEA:19949"/>
        <dbReference type="ChEBI" id="CHEBI:17836"/>
        <dbReference type="ChEBI" id="CHEBI:17839"/>
        <dbReference type="ChEBI" id="CHEBI:33019"/>
        <dbReference type="ChEBI" id="CHEBI:72950"/>
        <dbReference type="EC" id="2.5.1.15"/>
    </reaction>
</comment>
<dbReference type="InterPro" id="IPR000489">
    <property type="entry name" value="Pterin-binding_dom"/>
</dbReference>
<dbReference type="EMBL" id="CADCTK010000864">
    <property type="protein sequence ID" value="CAA9285765.1"/>
    <property type="molecule type" value="Genomic_DNA"/>
</dbReference>
<evidence type="ECO:0000256" key="5">
    <source>
        <dbReference type="ARBA" id="ARBA00012458"/>
    </source>
</evidence>
<keyword evidence="7 13" id="KW-0808">Transferase</keyword>
<gene>
    <name evidence="13" type="ORF">AVDCRST_MAG26-3712</name>
</gene>
<dbReference type="InterPro" id="IPR006390">
    <property type="entry name" value="DHP_synth_dom"/>
</dbReference>
<keyword evidence="10" id="KW-0289">Folate biosynthesis</keyword>
<keyword evidence="8" id="KW-0479">Metal-binding</keyword>
<keyword evidence="9" id="KW-0460">Magnesium</keyword>
<evidence type="ECO:0000256" key="4">
    <source>
        <dbReference type="ARBA" id="ARBA00009503"/>
    </source>
</evidence>
<dbReference type="PANTHER" id="PTHR20941:SF1">
    <property type="entry name" value="FOLIC ACID SYNTHESIS PROTEIN FOL1"/>
    <property type="match status" value="1"/>
</dbReference>
<evidence type="ECO:0000313" key="13">
    <source>
        <dbReference type="EMBL" id="CAA9285765.1"/>
    </source>
</evidence>
<dbReference type="InterPro" id="IPR011005">
    <property type="entry name" value="Dihydropteroate_synth-like_sf"/>
</dbReference>
<dbReference type="GO" id="GO:0046654">
    <property type="term" value="P:tetrahydrofolate biosynthetic process"/>
    <property type="evidence" value="ECO:0007669"/>
    <property type="project" value="TreeGrafter"/>
</dbReference>
<evidence type="ECO:0000256" key="11">
    <source>
        <dbReference type="ARBA" id="ARBA00030193"/>
    </source>
</evidence>
<name>A0A6J4JS22_9CHLR</name>
<comment type="similarity">
    <text evidence="4">Belongs to the DHPS family.</text>
</comment>
<dbReference type="Pfam" id="PF00809">
    <property type="entry name" value="Pterin_bind"/>
    <property type="match status" value="1"/>
</dbReference>
<dbReference type="PROSITE" id="PS00793">
    <property type="entry name" value="DHPS_2"/>
    <property type="match status" value="1"/>
</dbReference>
<dbReference type="SUPFAM" id="SSF51717">
    <property type="entry name" value="Dihydropteroate synthetase-like"/>
    <property type="match status" value="1"/>
</dbReference>
<dbReference type="PROSITE" id="PS50972">
    <property type="entry name" value="PTERIN_BINDING"/>
    <property type="match status" value="1"/>
</dbReference>
<evidence type="ECO:0000256" key="6">
    <source>
        <dbReference type="ARBA" id="ARBA00016919"/>
    </source>
</evidence>
<evidence type="ECO:0000256" key="10">
    <source>
        <dbReference type="ARBA" id="ARBA00022909"/>
    </source>
</evidence>
<dbReference type="GO" id="GO:0005829">
    <property type="term" value="C:cytosol"/>
    <property type="evidence" value="ECO:0007669"/>
    <property type="project" value="TreeGrafter"/>
</dbReference>
<evidence type="ECO:0000259" key="12">
    <source>
        <dbReference type="PROSITE" id="PS50972"/>
    </source>
</evidence>
<reference evidence="13" key="1">
    <citation type="submission" date="2020-02" db="EMBL/GenBank/DDBJ databases">
        <authorList>
            <person name="Meier V. D."/>
        </authorList>
    </citation>
    <scope>NUCLEOTIDE SEQUENCE</scope>
    <source>
        <strain evidence="13">AVDCRST_MAG26</strain>
    </source>
</reference>
<feature type="domain" description="Pterin-binding" evidence="12">
    <location>
        <begin position="143"/>
        <end position="415"/>
    </location>
</feature>
<dbReference type="InterPro" id="IPR045031">
    <property type="entry name" value="DHP_synth-like"/>
</dbReference>
<dbReference type="GO" id="GO:0046872">
    <property type="term" value="F:metal ion binding"/>
    <property type="evidence" value="ECO:0007669"/>
    <property type="project" value="UniProtKB-KW"/>
</dbReference>
<organism evidence="13">
    <name type="scientific">uncultured Chloroflexia bacterium</name>
    <dbReference type="NCBI Taxonomy" id="1672391"/>
    <lineage>
        <taxon>Bacteria</taxon>
        <taxon>Bacillati</taxon>
        <taxon>Chloroflexota</taxon>
        <taxon>Chloroflexia</taxon>
        <taxon>environmental samples</taxon>
    </lineage>
</organism>
<dbReference type="GO" id="GO:0046656">
    <property type="term" value="P:folic acid biosynthetic process"/>
    <property type="evidence" value="ECO:0007669"/>
    <property type="project" value="UniProtKB-KW"/>
</dbReference>
<dbReference type="FunFam" id="3.20.20.20:FF:000006">
    <property type="entry name" value="Dihydropteroate synthase"/>
    <property type="match status" value="1"/>
</dbReference>
<protein>
    <recommendedName>
        <fullName evidence="6">Dihydropteroate synthase</fullName>
        <ecNumber evidence="5">2.5.1.15</ecNumber>
    </recommendedName>
    <alternativeName>
        <fullName evidence="11">Dihydropteroate pyrophosphorylase</fullName>
    </alternativeName>
</protein>
<dbReference type="AlphaFoldDB" id="A0A6J4JS22"/>
<evidence type="ECO:0000256" key="2">
    <source>
        <dbReference type="ARBA" id="ARBA00001946"/>
    </source>
</evidence>
<dbReference type="CDD" id="cd00739">
    <property type="entry name" value="DHPS"/>
    <property type="match status" value="1"/>
</dbReference>
<evidence type="ECO:0000256" key="3">
    <source>
        <dbReference type="ARBA" id="ARBA00004763"/>
    </source>
</evidence>
<evidence type="ECO:0000256" key="8">
    <source>
        <dbReference type="ARBA" id="ARBA00022723"/>
    </source>
</evidence>
<comment type="cofactor">
    <cofactor evidence="2">
        <name>Mg(2+)</name>
        <dbReference type="ChEBI" id="CHEBI:18420"/>
    </cofactor>
</comment>
<evidence type="ECO:0000256" key="9">
    <source>
        <dbReference type="ARBA" id="ARBA00022842"/>
    </source>
</evidence>
<dbReference type="NCBIfam" id="TIGR01496">
    <property type="entry name" value="DHPS"/>
    <property type="match status" value="1"/>
</dbReference>
<evidence type="ECO:0000256" key="7">
    <source>
        <dbReference type="ARBA" id="ARBA00022679"/>
    </source>
</evidence>
<proteinExistence type="inferred from homology"/>
<sequence length="436" mass="45860">MANRFNVRPLFVPGPADLAREVARIETFPERVAAATSNGSFVVLHVSGLEAMAAMVLKQELLALNADCVISPEVYLGDGSARTDGVLMGTSRQYARLVPRLRHFPIGDLPGLAEEIERTLAGVAGTPDPIEVAGTSLIWGERTYVMGILNITPDSFSGDGLAAGASVPGQSLVADALSQARAFLDAGADLLDVGGESTRPGAMPVSVEEERERVVPVVEALHAEIGVPISVDTYKAEVAAAALDAGASLVNDVWGLRGREGGWNEALARVVAEREVPLVLMHNRRAAATSGAIGGHYRDVAYADLMGEIVGELRECVAFAETHGISAQRIIVDPGIGFGKTPAQNVEVLRRLGELRAIGRPILLGTSRKSFIGRALNAAPDERVEGTAATVALGIQAGADIVRVHDVAQMVRVARMADVLVRPGAWERATASTPQS</sequence>
<comment type="pathway">
    <text evidence="3">Cofactor biosynthesis; tetrahydrofolate biosynthesis; 7,8-dihydrofolate from 2-amino-4-hydroxy-6-hydroxymethyl-7,8-dihydropteridine diphosphate and 4-aminobenzoate: step 1/2.</text>
</comment>
<accession>A0A6J4JS22</accession>
<dbReference type="EC" id="2.5.1.15" evidence="5"/>
<dbReference type="Gene3D" id="3.20.20.20">
    <property type="entry name" value="Dihydropteroate synthase-like"/>
    <property type="match status" value="1"/>
</dbReference>
<dbReference type="GO" id="GO:0004156">
    <property type="term" value="F:dihydropteroate synthase activity"/>
    <property type="evidence" value="ECO:0007669"/>
    <property type="project" value="UniProtKB-EC"/>
</dbReference>